<dbReference type="Gene3D" id="3.60.10.10">
    <property type="entry name" value="Endonuclease/exonuclease/phosphatase"/>
    <property type="match status" value="1"/>
</dbReference>
<keyword evidence="2" id="KW-0378">Hydrolase</keyword>
<evidence type="ECO:0000313" key="3">
    <source>
        <dbReference type="Proteomes" id="UP000501130"/>
    </source>
</evidence>
<evidence type="ECO:0000313" key="2">
    <source>
        <dbReference type="EMBL" id="QJR31003.1"/>
    </source>
</evidence>
<evidence type="ECO:0000259" key="1">
    <source>
        <dbReference type="Pfam" id="PF03372"/>
    </source>
</evidence>
<dbReference type="Proteomes" id="UP000501130">
    <property type="component" value="Chromosome"/>
</dbReference>
<keyword evidence="2" id="KW-0540">Nuclease</keyword>
<dbReference type="EMBL" id="CP053084">
    <property type="protein sequence ID" value="QJR31003.1"/>
    <property type="molecule type" value="Genomic_DNA"/>
</dbReference>
<dbReference type="InterPro" id="IPR005135">
    <property type="entry name" value="Endo/exonuclease/phosphatase"/>
</dbReference>
<name>A0ABX6N9A8_9BURK</name>
<feature type="domain" description="Endonuclease/exonuclease/phosphatase" evidence="1">
    <location>
        <begin position="4"/>
        <end position="223"/>
    </location>
</feature>
<reference evidence="2 3" key="1">
    <citation type="submission" date="2020-05" db="EMBL/GenBank/DDBJ databases">
        <title>Compete genome of Limnobacter sp. SAORIC-580.</title>
        <authorList>
            <person name="Song J."/>
            <person name="Cho J.-C."/>
        </authorList>
    </citation>
    <scope>NUCLEOTIDE SEQUENCE [LARGE SCALE GENOMIC DNA]</scope>
    <source>
        <strain evidence="2 3">SAORIC-580</strain>
    </source>
</reference>
<dbReference type="Pfam" id="PF03372">
    <property type="entry name" value="Exo_endo_phos"/>
    <property type="match status" value="1"/>
</dbReference>
<proteinExistence type="predicted"/>
<sequence length="233" mass="26860">MKVITWNCNGAFRRKFDQLREFDADILVIQECEDPARSKDSAYQAFASNYLWVGPTKNKGIGVFARHGIPLTKIAFDVGRLELFLPVLIDHRWPLLACWTRHANSPTFGYIGQLWKLLQMNPPFLSTAAAMVIGDLNSNAKWDLWDRWWNHSDVVRKLVSLGLKSAYHQHFSELQGEETQPTLFLQRKLEKPYHVDYGFFGQGWGVQDVEVGGQTPWLELSDHMPVVFKIAQR</sequence>
<protein>
    <submittedName>
        <fullName evidence="2">Endonuclease/exonuclease/phosphatase family protein</fullName>
    </submittedName>
</protein>
<keyword evidence="3" id="KW-1185">Reference proteome</keyword>
<dbReference type="InterPro" id="IPR036691">
    <property type="entry name" value="Endo/exonu/phosph_ase_sf"/>
</dbReference>
<accession>A0ABX6N9A8</accession>
<organism evidence="2 3">
    <name type="scientific">Limnobacter profundi</name>
    <dbReference type="NCBI Taxonomy" id="2732163"/>
    <lineage>
        <taxon>Bacteria</taxon>
        <taxon>Pseudomonadati</taxon>
        <taxon>Pseudomonadota</taxon>
        <taxon>Betaproteobacteria</taxon>
        <taxon>Burkholderiales</taxon>
        <taxon>Burkholderiaceae</taxon>
        <taxon>Limnobacter</taxon>
    </lineage>
</organism>
<keyword evidence="2" id="KW-0255">Endonuclease</keyword>
<gene>
    <name evidence="2" type="ORF">HKT17_00065</name>
</gene>
<dbReference type="SUPFAM" id="SSF56219">
    <property type="entry name" value="DNase I-like"/>
    <property type="match status" value="1"/>
</dbReference>
<dbReference type="GO" id="GO:0004519">
    <property type="term" value="F:endonuclease activity"/>
    <property type="evidence" value="ECO:0007669"/>
    <property type="project" value="UniProtKB-KW"/>
</dbReference>